<dbReference type="OrthoDB" id="9785845at2"/>
<dbReference type="InterPro" id="IPR005913">
    <property type="entry name" value="dTDP_dehydrorham_reduct"/>
</dbReference>
<comment type="pathway">
    <text evidence="2">Carbohydrate biosynthesis; dTDP-L-rhamnose biosynthesis.</text>
</comment>
<dbReference type="Pfam" id="PF04321">
    <property type="entry name" value="RmlD_sub_bind"/>
    <property type="match status" value="1"/>
</dbReference>
<evidence type="ECO:0000313" key="4">
    <source>
        <dbReference type="EMBL" id="OUN86250.1"/>
    </source>
</evidence>
<dbReference type="SUPFAM" id="SSF51735">
    <property type="entry name" value="NAD(P)-binding Rossmann-fold domains"/>
    <property type="match status" value="1"/>
</dbReference>
<protein>
    <recommendedName>
        <fullName evidence="2">dTDP-4-dehydrorhamnose reductase</fullName>
        <ecNumber evidence="2">1.1.1.133</ecNumber>
    </recommendedName>
</protein>
<dbReference type="Gene3D" id="3.40.50.720">
    <property type="entry name" value="NAD(P)-binding Rossmann-like Domain"/>
    <property type="match status" value="1"/>
</dbReference>
<gene>
    <name evidence="4" type="ORF">B5G02_08730</name>
</gene>
<comment type="function">
    <text evidence="2">Catalyzes the reduction of dTDP-6-deoxy-L-lyxo-4-hexulose to yield dTDP-L-rhamnose.</text>
</comment>
<proteinExistence type="inferred from homology"/>
<evidence type="ECO:0000256" key="2">
    <source>
        <dbReference type="RuleBase" id="RU364082"/>
    </source>
</evidence>
<dbReference type="AlphaFoldDB" id="A0A1Y3XW27"/>
<dbReference type="Proteomes" id="UP000195781">
    <property type="component" value="Unassembled WGS sequence"/>
</dbReference>
<feature type="domain" description="RmlD-like substrate binding" evidence="3">
    <location>
        <begin position="1"/>
        <end position="140"/>
    </location>
</feature>
<accession>A0A1Y3XW27</accession>
<dbReference type="GO" id="GO:0008831">
    <property type="term" value="F:dTDP-4-dehydrorhamnose reductase activity"/>
    <property type="evidence" value="ECO:0007669"/>
    <property type="project" value="UniProtKB-EC"/>
</dbReference>
<dbReference type="RefSeq" id="WP_094335936.1">
    <property type="nucleotide sequence ID" value="NZ_NFIE01000021.1"/>
</dbReference>
<dbReference type="UniPathway" id="UPA00124"/>
<name>A0A1Y3XW27_9ACTN</name>
<dbReference type="PANTHER" id="PTHR10491:SF4">
    <property type="entry name" value="METHIONINE ADENOSYLTRANSFERASE 2 SUBUNIT BETA"/>
    <property type="match status" value="1"/>
</dbReference>
<comment type="caution">
    <text evidence="4">The sequence shown here is derived from an EMBL/GenBank/DDBJ whole genome shotgun (WGS) entry which is preliminary data.</text>
</comment>
<dbReference type="PANTHER" id="PTHR10491">
    <property type="entry name" value="DTDP-4-DEHYDRORHAMNOSE REDUCTASE"/>
    <property type="match status" value="1"/>
</dbReference>
<evidence type="ECO:0000259" key="3">
    <source>
        <dbReference type="Pfam" id="PF04321"/>
    </source>
</evidence>
<comment type="similarity">
    <text evidence="1 2">Belongs to the dTDP-4-dehydrorhamnose reductase family.</text>
</comment>
<dbReference type="EMBL" id="NFIE01000021">
    <property type="protein sequence ID" value="OUN86250.1"/>
    <property type="molecule type" value="Genomic_DNA"/>
</dbReference>
<dbReference type="InterPro" id="IPR036291">
    <property type="entry name" value="NAD(P)-bd_dom_sf"/>
</dbReference>
<evidence type="ECO:0000313" key="5">
    <source>
        <dbReference type="Proteomes" id="UP000195781"/>
    </source>
</evidence>
<organism evidence="4 5">
    <name type="scientific">[Collinsella] massiliensis</name>
    <dbReference type="NCBI Taxonomy" id="1232426"/>
    <lineage>
        <taxon>Bacteria</taxon>
        <taxon>Bacillati</taxon>
        <taxon>Actinomycetota</taxon>
        <taxon>Coriobacteriia</taxon>
        <taxon>Coriobacteriales</taxon>
        <taxon>Coriobacteriaceae</taxon>
        <taxon>Enorma</taxon>
    </lineage>
</organism>
<dbReference type="GO" id="GO:0005829">
    <property type="term" value="C:cytosol"/>
    <property type="evidence" value="ECO:0007669"/>
    <property type="project" value="TreeGrafter"/>
</dbReference>
<dbReference type="GO" id="GO:0019305">
    <property type="term" value="P:dTDP-rhamnose biosynthetic process"/>
    <property type="evidence" value="ECO:0007669"/>
    <property type="project" value="UniProtKB-UniPathway"/>
</dbReference>
<reference evidence="5" key="1">
    <citation type="submission" date="2017-04" db="EMBL/GenBank/DDBJ databases">
        <title>Function of individual gut microbiota members based on whole genome sequencing of pure cultures obtained from chicken caecum.</title>
        <authorList>
            <person name="Medvecky M."/>
            <person name="Cejkova D."/>
            <person name="Polansky O."/>
            <person name="Karasova D."/>
            <person name="Kubasova T."/>
            <person name="Cizek A."/>
            <person name="Rychlik I."/>
        </authorList>
    </citation>
    <scope>NUCLEOTIDE SEQUENCE [LARGE SCALE GENOMIC DNA]</scope>
    <source>
        <strain evidence="5">An5</strain>
    </source>
</reference>
<keyword evidence="5" id="KW-1185">Reference proteome</keyword>
<keyword evidence="2" id="KW-0560">Oxidoreductase</keyword>
<dbReference type="InterPro" id="IPR029903">
    <property type="entry name" value="RmlD-like-bd"/>
</dbReference>
<sequence>MRVMVLGATGMAGHMIALYLQERDHEVLGWSRRPASFLEQHTEGDAYDLDGLLSSMIEFKPDVVVNCIGLLLADSEAHHDQAVYLDAYFPHAVASMSERVGARVFHLSTDCVFKGNDGPYSEASVPDATEFYGRAKALGELRDYRNLTLRQSIVGPDIDPAGVGLLNWFMAQSGSVDGWTSAVWTGLTTLELAKAIEACASDGSSGLVNMVPDGSGVTKFELLSLFNRHFRGGAIVVRSVEGHGADKSLVRTDLLDAYRPVPYEQQMDELSTWIRSHVQLYPHYQGVLEEDAA</sequence>
<dbReference type="EC" id="1.1.1.133" evidence="2"/>
<evidence type="ECO:0000256" key="1">
    <source>
        <dbReference type="ARBA" id="ARBA00010944"/>
    </source>
</evidence>
<keyword evidence="2" id="KW-0521">NADP</keyword>